<proteinExistence type="predicted"/>
<sequence>MTEEEESDSPGTRALHNASSRILPGVTQLVTEESIPWKSLPAGSEFRGEIGIIILRKRIPDRDLTKLASCTRFAGIPDRDLTELASCTRFAGIPDRDLTELASCTRFAGIPDRDLTELASCTRFAGIHSSYAYIMKL</sequence>
<name>A0ABR2SN27_9ROSI</name>
<accession>A0ABR2SN27</accession>
<comment type="caution">
    <text evidence="1">The sequence shown here is derived from an EMBL/GenBank/DDBJ whole genome shotgun (WGS) entry which is preliminary data.</text>
</comment>
<keyword evidence="2" id="KW-1185">Reference proteome</keyword>
<evidence type="ECO:0000313" key="2">
    <source>
        <dbReference type="Proteomes" id="UP001396334"/>
    </source>
</evidence>
<dbReference type="Proteomes" id="UP001396334">
    <property type="component" value="Unassembled WGS sequence"/>
</dbReference>
<reference evidence="1 2" key="1">
    <citation type="journal article" date="2024" name="G3 (Bethesda)">
        <title>Genome assembly of Hibiscus sabdariffa L. provides insights into metabolisms of medicinal natural products.</title>
        <authorList>
            <person name="Kim T."/>
        </authorList>
    </citation>
    <scope>NUCLEOTIDE SEQUENCE [LARGE SCALE GENOMIC DNA]</scope>
    <source>
        <strain evidence="1">TK-2024</strain>
        <tissue evidence="1">Old leaves</tissue>
    </source>
</reference>
<gene>
    <name evidence="1" type="ORF">V6N11_039522</name>
</gene>
<organism evidence="1 2">
    <name type="scientific">Hibiscus sabdariffa</name>
    <name type="common">roselle</name>
    <dbReference type="NCBI Taxonomy" id="183260"/>
    <lineage>
        <taxon>Eukaryota</taxon>
        <taxon>Viridiplantae</taxon>
        <taxon>Streptophyta</taxon>
        <taxon>Embryophyta</taxon>
        <taxon>Tracheophyta</taxon>
        <taxon>Spermatophyta</taxon>
        <taxon>Magnoliopsida</taxon>
        <taxon>eudicotyledons</taxon>
        <taxon>Gunneridae</taxon>
        <taxon>Pentapetalae</taxon>
        <taxon>rosids</taxon>
        <taxon>malvids</taxon>
        <taxon>Malvales</taxon>
        <taxon>Malvaceae</taxon>
        <taxon>Malvoideae</taxon>
        <taxon>Hibiscus</taxon>
    </lineage>
</organism>
<dbReference type="EMBL" id="JBBPBN010000013">
    <property type="protein sequence ID" value="KAK9026688.1"/>
    <property type="molecule type" value="Genomic_DNA"/>
</dbReference>
<protein>
    <submittedName>
        <fullName evidence="1">Uncharacterized protein</fullName>
    </submittedName>
</protein>
<evidence type="ECO:0000313" key="1">
    <source>
        <dbReference type="EMBL" id="KAK9026688.1"/>
    </source>
</evidence>